<sequence>PKFIFIPTLANYQKAITDIKFLFPLANSLIVAITSVGLTMILSIPAGYALSRGKFRRKNDLAFVILNSRMAPLIGVLIPFYLLFQKLHLLDTKLVLIWMYTAMNTSLAVWMMRGFFQDLPRELEESALIDGCSRFNAFLKIALPLCLPGIVATALLCFIFSWNEFLFALTLTSFHARTAPVAITCFIRYEQIEWGPLSASAIIVLIPGVIITLFLQRYLIRGLTFGALK</sequence>
<evidence type="ECO:0000313" key="9">
    <source>
        <dbReference type="EMBL" id="GAI93764.1"/>
    </source>
</evidence>
<dbReference type="InterPro" id="IPR035906">
    <property type="entry name" value="MetI-like_sf"/>
</dbReference>
<proteinExistence type="predicted"/>
<protein>
    <recommendedName>
        <fullName evidence="8">ABC transmembrane type-1 domain-containing protein</fullName>
    </recommendedName>
</protein>
<dbReference type="InterPro" id="IPR050901">
    <property type="entry name" value="BP-dep_ABC_trans_perm"/>
</dbReference>
<dbReference type="PANTHER" id="PTHR32243">
    <property type="entry name" value="MALTOSE TRANSPORT SYSTEM PERMEASE-RELATED"/>
    <property type="match status" value="1"/>
</dbReference>
<evidence type="ECO:0000259" key="8">
    <source>
        <dbReference type="PROSITE" id="PS50928"/>
    </source>
</evidence>
<evidence type="ECO:0000256" key="7">
    <source>
        <dbReference type="SAM" id="Phobius"/>
    </source>
</evidence>
<comment type="subcellular location">
    <subcellularLocation>
        <location evidence="1">Cell membrane</location>
        <topology evidence="1">Multi-pass membrane protein</topology>
    </subcellularLocation>
</comment>
<keyword evidence="4 7" id="KW-0812">Transmembrane</keyword>
<organism evidence="9">
    <name type="scientific">marine sediment metagenome</name>
    <dbReference type="NCBI Taxonomy" id="412755"/>
    <lineage>
        <taxon>unclassified sequences</taxon>
        <taxon>metagenomes</taxon>
        <taxon>ecological metagenomes</taxon>
    </lineage>
</organism>
<feature type="non-terminal residue" evidence="9">
    <location>
        <position position="1"/>
    </location>
</feature>
<dbReference type="PROSITE" id="PS50928">
    <property type="entry name" value="ABC_TM1"/>
    <property type="match status" value="1"/>
</dbReference>
<feature type="transmembrane region" description="Helical" evidence="7">
    <location>
        <begin position="62"/>
        <end position="84"/>
    </location>
</feature>
<feature type="domain" description="ABC transmembrane type-1" evidence="8">
    <location>
        <begin position="25"/>
        <end position="215"/>
    </location>
</feature>
<evidence type="ECO:0000256" key="4">
    <source>
        <dbReference type="ARBA" id="ARBA00022692"/>
    </source>
</evidence>
<evidence type="ECO:0000256" key="3">
    <source>
        <dbReference type="ARBA" id="ARBA00022475"/>
    </source>
</evidence>
<keyword evidence="2" id="KW-0813">Transport</keyword>
<evidence type="ECO:0000256" key="6">
    <source>
        <dbReference type="ARBA" id="ARBA00023136"/>
    </source>
</evidence>
<comment type="caution">
    <text evidence="9">The sequence shown here is derived from an EMBL/GenBank/DDBJ whole genome shotgun (WGS) entry which is preliminary data.</text>
</comment>
<dbReference type="EMBL" id="BARW01023271">
    <property type="protein sequence ID" value="GAI93764.1"/>
    <property type="molecule type" value="Genomic_DNA"/>
</dbReference>
<gene>
    <name evidence="9" type="ORF">S12H4_38631</name>
</gene>
<keyword evidence="5 7" id="KW-1133">Transmembrane helix</keyword>
<accession>X1UN30</accession>
<dbReference type="GO" id="GO:0055085">
    <property type="term" value="P:transmembrane transport"/>
    <property type="evidence" value="ECO:0007669"/>
    <property type="project" value="InterPro"/>
</dbReference>
<dbReference type="Pfam" id="PF00528">
    <property type="entry name" value="BPD_transp_1"/>
    <property type="match status" value="1"/>
</dbReference>
<reference evidence="9" key="1">
    <citation type="journal article" date="2014" name="Front. Microbiol.">
        <title>High frequency of phylogenetically diverse reductive dehalogenase-homologous genes in deep subseafloor sedimentary metagenomes.</title>
        <authorList>
            <person name="Kawai M."/>
            <person name="Futagami T."/>
            <person name="Toyoda A."/>
            <person name="Takaki Y."/>
            <person name="Nishi S."/>
            <person name="Hori S."/>
            <person name="Arai W."/>
            <person name="Tsubouchi T."/>
            <person name="Morono Y."/>
            <person name="Uchiyama I."/>
            <person name="Ito T."/>
            <person name="Fujiyama A."/>
            <person name="Inagaki F."/>
            <person name="Takami H."/>
        </authorList>
    </citation>
    <scope>NUCLEOTIDE SEQUENCE</scope>
    <source>
        <strain evidence="9">Expedition CK06-06</strain>
    </source>
</reference>
<dbReference type="CDD" id="cd06261">
    <property type="entry name" value="TM_PBP2"/>
    <property type="match status" value="1"/>
</dbReference>
<dbReference type="InterPro" id="IPR000515">
    <property type="entry name" value="MetI-like"/>
</dbReference>
<dbReference type="Gene3D" id="1.10.3720.10">
    <property type="entry name" value="MetI-like"/>
    <property type="match status" value="1"/>
</dbReference>
<feature type="transmembrane region" description="Helical" evidence="7">
    <location>
        <begin position="137"/>
        <end position="162"/>
    </location>
</feature>
<evidence type="ECO:0000256" key="5">
    <source>
        <dbReference type="ARBA" id="ARBA00022989"/>
    </source>
</evidence>
<dbReference type="SUPFAM" id="SSF161098">
    <property type="entry name" value="MetI-like"/>
    <property type="match status" value="1"/>
</dbReference>
<feature type="transmembrane region" description="Helical" evidence="7">
    <location>
        <begin position="96"/>
        <end position="116"/>
    </location>
</feature>
<name>X1UN30_9ZZZZ</name>
<keyword evidence="6 7" id="KW-0472">Membrane</keyword>
<evidence type="ECO:0000256" key="1">
    <source>
        <dbReference type="ARBA" id="ARBA00004651"/>
    </source>
</evidence>
<evidence type="ECO:0000256" key="2">
    <source>
        <dbReference type="ARBA" id="ARBA00022448"/>
    </source>
</evidence>
<keyword evidence="3" id="KW-1003">Cell membrane</keyword>
<dbReference type="GO" id="GO:0005886">
    <property type="term" value="C:plasma membrane"/>
    <property type="evidence" value="ECO:0007669"/>
    <property type="project" value="UniProtKB-SubCell"/>
</dbReference>
<feature type="transmembrane region" description="Helical" evidence="7">
    <location>
        <begin position="197"/>
        <end position="215"/>
    </location>
</feature>
<feature type="transmembrane region" description="Helical" evidence="7">
    <location>
        <begin position="29"/>
        <end position="50"/>
    </location>
</feature>
<dbReference type="PANTHER" id="PTHR32243:SF52">
    <property type="entry name" value="ABC TRANSPORTER PERMEASE PROTEIN"/>
    <property type="match status" value="1"/>
</dbReference>
<dbReference type="AlphaFoldDB" id="X1UN30"/>